<accession>A0ABP9XUT9</accession>
<evidence type="ECO:0000256" key="1">
    <source>
        <dbReference type="SAM" id="MobiDB-lite"/>
    </source>
</evidence>
<feature type="compositionally biased region" description="Basic and acidic residues" evidence="1">
    <location>
        <begin position="215"/>
        <end position="228"/>
    </location>
</feature>
<evidence type="ECO:0000313" key="3">
    <source>
        <dbReference type="Proteomes" id="UP001476247"/>
    </source>
</evidence>
<dbReference type="EMBL" id="BAABUJ010000009">
    <property type="protein sequence ID" value="GAA5798065.1"/>
    <property type="molecule type" value="Genomic_DNA"/>
</dbReference>
<organism evidence="2 3">
    <name type="scientific">Helicostylum pulchrum</name>
    <dbReference type="NCBI Taxonomy" id="562976"/>
    <lineage>
        <taxon>Eukaryota</taxon>
        <taxon>Fungi</taxon>
        <taxon>Fungi incertae sedis</taxon>
        <taxon>Mucoromycota</taxon>
        <taxon>Mucoromycotina</taxon>
        <taxon>Mucoromycetes</taxon>
        <taxon>Mucorales</taxon>
        <taxon>Mucorineae</taxon>
        <taxon>Mucoraceae</taxon>
        <taxon>Helicostylum</taxon>
    </lineage>
</organism>
<keyword evidence="3" id="KW-1185">Reference proteome</keyword>
<comment type="caution">
    <text evidence="2">The sequence shown here is derived from an EMBL/GenBank/DDBJ whole genome shotgun (WGS) entry which is preliminary data.</text>
</comment>
<feature type="compositionally biased region" description="Basic and acidic residues" evidence="1">
    <location>
        <begin position="167"/>
        <end position="180"/>
    </location>
</feature>
<gene>
    <name evidence="2" type="ORF">HPULCUR_003464</name>
</gene>
<dbReference type="Proteomes" id="UP001476247">
    <property type="component" value="Unassembled WGS sequence"/>
</dbReference>
<reference evidence="2 3" key="1">
    <citation type="submission" date="2024-04" db="EMBL/GenBank/DDBJ databases">
        <title>genome sequences of Mucor flavus KT1a and Helicostylum pulchrum KT1b strains isolation_sourced from the surface of a dry-aged beef.</title>
        <authorList>
            <person name="Toyotome T."/>
            <person name="Hosono M."/>
            <person name="Torimaru M."/>
            <person name="Fukuda K."/>
            <person name="Mikami N."/>
        </authorList>
    </citation>
    <scope>NUCLEOTIDE SEQUENCE [LARGE SCALE GENOMIC DNA]</scope>
    <source>
        <strain evidence="2 3">KT1b</strain>
    </source>
</reference>
<evidence type="ECO:0000313" key="2">
    <source>
        <dbReference type="EMBL" id="GAA5798065.1"/>
    </source>
</evidence>
<name>A0ABP9XUT9_9FUNG</name>
<sequence>MLTNTFNNDGDKVSLTASDGFDIWQLLSTAFGKKAEMDPVLSIRPLPDDTSDAFKKDFDLLFTGQHLHLMFAHYSGEKGNKKTSLEEHPKENALFEELPLSDIAGSFEIPALLSEQKMNVITSAVTNVENMWGDNKKFSKLLDSTLNVLLRLHLAPTRTTNNKSYKKKQEEANNTEKKESYEQAIVKNKARTNHFKNLKVKRPAPSENVVTSKIESNEEGKSGDSLTKDTSRIRLKSLKSVSKHLLFSSEERITEQLVKTELGGASEEEVAVVMLLTQTLQQYMSKKSERYVILHQLPFCILVNDILNATGYTKFTRKLFLKPTLASLQSLELNATSLYQMLTAKPDLLILADFDNKTIDSIDYARSNKDATFCAIFGLDAVTKICKSYNLEFAQRITIHPGMKTVRLLGSKKDTNNEVPETSKDSSYSSRFMKHPSVIGESKKEVDVLRQEISSSDNQLLPLQEKLKELLKEQISDDDPVRLNSKNNGVLKAGNRRLYESDNQSFSFSGTDNGVVNLSAIAPFTMERYKFHLNLYNRYEVLKDGDDIKPDQSDKQYLTLPNVNVIKSAEIDVGCGYRKSIKTMLRRKKYTTEGRLVLEAEKFLSDSSLKNASTVSLLLERVKLQ</sequence>
<proteinExistence type="predicted"/>
<feature type="region of interest" description="Disordered" evidence="1">
    <location>
        <begin position="202"/>
        <end position="228"/>
    </location>
</feature>
<feature type="region of interest" description="Disordered" evidence="1">
    <location>
        <begin position="160"/>
        <end position="180"/>
    </location>
</feature>
<protein>
    <submittedName>
        <fullName evidence="2">Uncharacterized protein</fullName>
    </submittedName>
</protein>